<keyword evidence="2" id="KW-1185">Reference proteome</keyword>
<dbReference type="PANTHER" id="PTHR24159:SF5">
    <property type="entry name" value="ANK_REP_REGION DOMAIN-CONTAINING PROTEIN"/>
    <property type="match status" value="1"/>
</dbReference>
<name>A0ABR2H3V8_9EUKA</name>
<evidence type="ECO:0000313" key="2">
    <source>
        <dbReference type="Proteomes" id="UP001470230"/>
    </source>
</evidence>
<sequence length="389" mass="46805">MSIEELTEKMKSVQSALLDFLDDECSSEENYENFVNITANQKVIEDRHELKLLLRLINNIGSNHRRSSNFTNKIDQILHHFKKEIQNFFSNSEIFEVFKDNKRILLFLIEEKMMIIDEYVVSRMTSDEYVRKNYDEYFAPEIKPFLTKEFIQKFRSENSNLRKEEFIDKIKKEVPEEFYIKRKEGENENYLCELIRTNQVKEFGVYVNRNNISLESYIKKSIFETNPLLIDESKIRLIEYASFFGSIDIVRYMQINGNIELTSSMWIYAIHSRNAELIRYLEDSHVTPPEDDYETILKESIKCHHNDVAKYIIDYLIKEEDLQNDIESKYHNNLYRYAVEYYNYCFFPTNMKYKNMFFYLCEFDYYTLVNLYLSEGNIDINAKIKTANI</sequence>
<dbReference type="EMBL" id="JAPFFF010000043">
    <property type="protein sequence ID" value="KAK8840889.1"/>
    <property type="molecule type" value="Genomic_DNA"/>
</dbReference>
<organism evidence="1 2">
    <name type="scientific">Tritrichomonas musculus</name>
    <dbReference type="NCBI Taxonomy" id="1915356"/>
    <lineage>
        <taxon>Eukaryota</taxon>
        <taxon>Metamonada</taxon>
        <taxon>Parabasalia</taxon>
        <taxon>Tritrichomonadida</taxon>
        <taxon>Tritrichomonadidae</taxon>
        <taxon>Tritrichomonas</taxon>
    </lineage>
</organism>
<gene>
    <name evidence="1" type="ORF">M9Y10_027720</name>
</gene>
<accession>A0ABR2H3V8</accession>
<comment type="caution">
    <text evidence="1">The sequence shown here is derived from an EMBL/GenBank/DDBJ whole genome shotgun (WGS) entry which is preliminary data.</text>
</comment>
<evidence type="ECO:0008006" key="3">
    <source>
        <dbReference type="Google" id="ProtNLM"/>
    </source>
</evidence>
<dbReference type="SUPFAM" id="SSF48403">
    <property type="entry name" value="Ankyrin repeat"/>
    <property type="match status" value="1"/>
</dbReference>
<proteinExistence type="predicted"/>
<dbReference type="Proteomes" id="UP001470230">
    <property type="component" value="Unassembled WGS sequence"/>
</dbReference>
<dbReference type="PANTHER" id="PTHR24159">
    <property type="match status" value="1"/>
</dbReference>
<dbReference type="InterPro" id="IPR036770">
    <property type="entry name" value="Ankyrin_rpt-contain_sf"/>
</dbReference>
<reference evidence="1 2" key="1">
    <citation type="submission" date="2024-04" db="EMBL/GenBank/DDBJ databases">
        <title>Tritrichomonas musculus Genome.</title>
        <authorList>
            <person name="Alves-Ferreira E."/>
            <person name="Grigg M."/>
            <person name="Lorenzi H."/>
            <person name="Galac M."/>
        </authorList>
    </citation>
    <scope>NUCLEOTIDE SEQUENCE [LARGE SCALE GENOMIC DNA]</scope>
    <source>
        <strain evidence="1 2">EAF2021</strain>
    </source>
</reference>
<protein>
    <recommendedName>
        <fullName evidence="3">DUF3447 domain-containing protein</fullName>
    </recommendedName>
</protein>
<evidence type="ECO:0000313" key="1">
    <source>
        <dbReference type="EMBL" id="KAK8840889.1"/>
    </source>
</evidence>